<dbReference type="PANTHER" id="PTHR43415:SF5">
    <property type="entry name" value="ACETYLTRANSFERASE"/>
    <property type="match status" value="1"/>
</dbReference>
<accession>A0ABU1IQF5</accession>
<dbReference type="Gene3D" id="3.40.630.30">
    <property type="match status" value="1"/>
</dbReference>
<gene>
    <name evidence="2" type="ORF">JOE21_002160</name>
</gene>
<protein>
    <submittedName>
        <fullName evidence="2">RimJ/RimL family protein N-acetyltransferase</fullName>
    </submittedName>
</protein>
<dbReference type="PANTHER" id="PTHR43415">
    <property type="entry name" value="SPERMIDINE N(1)-ACETYLTRANSFERASE"/>
    <property type="match status" value="1"/>
</dbReference>
<feature type="domain" description="N-acetyltransferase" evidence="1">
    <location>
        <begin position="2"/>
        <end position="162"/>
    </location>
</feature>
<dbReference type="SUPFAM" id="SSF55729">
    <property type="entry name" value="Acyl-CoA N-acyltransferases (Nat)"/>
    <property type="match status" value="1"/>
</dbReference>
<reference evidence="2 3" key="1">
    <citation type="submission" date="2023-07" db="EMBL/GenBank/DDBJ databases">
        <title>Genomic Encyclopedia of Type Strains, Phase IV (KMG-IV): sequencing the most valuable type-strain genomes for metagenomic binning, comparative biology and taxonomic classification.</title>
        <authorList>
            <person name="Goeker M."/>
        </authorList>
    </citation>
    <scope>NUCLEOTIDE SEQUENCE [LARGE SCALE GENOMIC DNA]</scope>
    <source>
        <strain evidence="2 3">DSM 45903</strain>
    </source>
</reference>
<dbReference type="CDD" id="cd04301">
    <property type="entry name" value="NAT_SF"/>
    <property type="match status" value="1"/>
</dbReference>
<dbReference type="InterPro" id="IPR016181">
    <property type="entry name" value="Acyl_CoA_acyltransferase"/>
</dbReference>
<dbReference type="RefSeq" id="WP_309865677.1">
    <property type="nucleotide sequence ID" value="NZ_JAVDQG010000004.1"/>
</dbReference>
<keyword evidence="3" id="KW-1185">Reference proteome</keyword>
<evidence type="ECO:0000313" key="2">
    <source>
        <dbReference type="EMBL" id="MDR6226154.1"/>
    </source>
</evidence>
<dbReference type="Proteomes" id="UP001185012">
    <property type="component" value="Unassembled WGS sequence"/>
</dbReference>
<organism evidence="2 3">
    <name type="scientific">Desmospora profundinema</name>
    <dbReference type="NCBI Taxonomy" id="1571184"/>
    <lineage>
        <taxon>Bacteria</taxon>
        <taxon>Bacillati</taxon>
        <taxon>Bacillota</taxon>
        <taxon>Bacilli</taxon>
        <taxon>Bacillales</taxon>
        <taxon>Thermoactinomycetaceae</taxon>
        <taxon>Desmospora</taxon>
    </lineage>
</organism>
<proteinExistence type="predicted"/>
<sequence>MIRLEPLAPADWKRLVEWTDSPEFLLQWAGPQFRFPLDEEQIKAHVEEGAGIRRNFKAVLQDSGEMAGHVELNHINLENRSATVSRVLLDPHRRGGGLGAAMVEEAVRIGFEGLGLHRLDLYVFDFNRSAIACYEKVGFRREGVLRHARRMGDEYWNLCVMGLLEDEWRGL</sequence>
<dbReference type="PROSITE" id="PS51186">
    <property type="entry name" value="GNAT"/>
    <property type="match status" value="1"/>
</dbReference>
<dbReference type="Pfam" id="PF00583">
    <property type="entry name" value="Acetyltransf_1"/>
    <property type="match status" value="1"/>
</dbReference>
<comment type="caution">
    <text evidence="2">The sequence shown here is derived from an EMBL/GenBank/DDBJ whole genome shotgun (WGS) entry which is preliminary data.</text>
</comment>
<dbReference type="InterPro" id="IPR000182">
    <property type="entry name" value="GNAT_dom"/>
</dbReference>
<dbReference type="EMBL" id="JAVDQG010000004">
    <property type="protein sequence ID" value="MDR6226154.1"/>
    <property type="molecule type" value="Genomic_DNA"/>
</dbReference>
<name>A0ABU1IQF5_9BACL</name>
<evidence type="ECO:0000259" key="1">
    <source>
        <dbReference type="PROSITE" id="PS51186"/>
    </source>
</evidence>
<evidence type="ECO:0000313" key="3">
    <source>
        <dbReference type="Proteomes" id="UP001185012"/>
    </source>
</evidence>